<reference evidence="2" key="2">
    <citation type="submission" date="2016-06" db="EMBL/GenBank/DDBJ databases">
        <title>The genome of a short-lived fish provides insights into sex chromosome evolution and the genetic control of aging.</title>
        <authorList>
            <person name="Reichwald K."/>
            <person name="Felder M."/>
            <person name="Petzold A."/>
            <person name="Koch P."/>
            <person name="Groth M."/>
            <person name="Platzer M."/>
        </authorList>
    </citation>
    <scope>NUCLEOTIDE SEQUENCE</scope>
    <source>
        <tissue evidence="2">Brain</tissue>
    </source>
</reference>
<accession>A0A1A8RKD9</accession>
<sequence length="153" mass="16820">QGGRAFEPTSDLMRVYVMRSLLLQTGTRLSNSDKQSEVNDLTSHPAGPPESPITANPAGSNDIFQCDAQSPAQTSERCSVPVGPGDISQSRAEGPVIFFWCFFYTQKYFNLIFVALQNKLNAKISEMLCVVVFCLCTVKIDVQLHSCFSAWCG</sequence>
<feature type="non-terminal residue" evidence="2">
    <location>
        <position position="1"/>
    </location>
</feature>
<evidence type="ECO:0000313" key="2">
    <source>
        <dbReference type="EMBL" id="SBS05739.1"/>
    </source>
</evidence>
<feature type="region of interest" description="Disordered" evidence="1">
    <location>
        <begin position="29"/>
        <end position="60"/>
    </location>
</feature>
<organism evidence="2">
    <name type="scientific">Nothobranchius rachovii</name>
    <name type="common">bluefin notho</name>
    <dbReference type="NCBI Taxonomy" id="451742"/>
    <lineage>
        <taxon>Eukaryota</taxon>
        <taxon>Metazoa</taxon>
        <taxon>Chordata</taxon>
        <taxon>Craniata</taxon>
        <taxon>Vertebrata</taxon>
        <taxon>Euteleostomi</taxon>
        <taxon>Actinopterygii</taxon>
        <taxon>Neopterygii</taxon>
        <taxon>Teleostei</taxon>
        <taxon>Neoteleostei</taxon>
        <taxon>Acanthomorphata</taxon>
        <taxon>Ovalentaria</taxon>
        <taxon>Atherinomorphae</taxon>
        <taxon>Cyprinodontiformes</taxon>
        <taxon>Nothobranchiidae</taxon>
        <taxon>Nothobranchius</taxon>
    </lineage>
</organism>
<gene>
    <name evidence="2" type="primary">Nfu_g_1_012456</name>
</gene>
<dbReference type="EMBL" id="HAEI01008700">
    <property type="protein sequence ID" value="SBS05739.1"/>
    <property type="molecule type" value="Transcribed_RNA"/>
</dbReference>
<reference evidence="2" key="1">
    <citation type="submission" date="2016-05" db="EMBL/GenBank/DDBJ databases">
        <authorList>
            <person name="Lavstsen T."/>
            <person name="Jespersen J.S."/>
        </authorList>
    </citation>
    <scope>NUCLEOTIDE SEQUENCE</scope>
    <source>
        <tissue evidence="2">Brain</tissue>
    </source>
</reference>
<name>A0A1A8RKD9_9TELE</name>
<protein>
    <submittedName>
        <fullName evidence="2">Uncharacterized protein</fullName>
    </submittedName>
</protein>
<dbReference type="AlphaFoldDB" id="A0A1A8RKD9"/>
<feature type="compositionally biased region" description="Polar residues" evidence="1">
    <location>
        <begin position="29"/>
        <end position="42"/>
    </location>
</feature>
<feature type="non-terminal residue" evidence="2">
    <location>
        <position position="153"/>
    </location>
</feature>
<evidence type="ECO:0000256" key="1">
    <source>
        <dbReference type="SAM" id="MobiDB-lite"/>
    </source>
</evidence>
<proteinExistence type="predicted"/>